<evidence type="ECO:0000313" key="3">
    <source>
        <dbReference type="EMBL" id="RRR24063.1"/>
    </source>
</evidence>
<protein>
    <submittedName>
        <fullName evidence="3">Uncharacterized protein</fullName>
    </submittedName>
</protein>
<dbReference type="Proteomes" id="UP000282185">
    <property type="component" value="Unassembled WGS sequence"/>
</dbReference>
<proteinExistence type="predicted"/>
<organism evidence="3 5">
    <name type="scientific">Brachybacterium saurashtrense</name>
    <dbReference type="NCBI Taxonomy" id="556288"/>
    <lineage>
        <taxon>Bacteria</taxon>
        <taxon>Bacillati</taxon>
        <taxon>Actinomycetota</taxon>
        <taxon>Actinomycetes</taxon>
        <taxon>Micrococcales</taxon>
        <taxon>Dermabacteraceae</taxon>
        <taxon>Brachybacterium</taxon>
    </lineage>
</organism>
<gene>
    <name evidence="2" type="ORF">DWV08_12345</name>
    <name evidence="3" type="ORF">DXU92_04095</name>
</gene>
<dbReference type="EMBL" id="QSWH01000002">
    <property type="protein sequence ID" value="RRR24063.1"/>
    <property type="molecule type" value="Genomic_DNA"/>
</dbReference>
<accession>A0A345YQX1</accession>
<keyword evidence="4" id="KW-1185">Reference proteome</keyword>
<dbReference type="Proteomes" id="UP000254236">
    <property type="component" value="Chromosome"/>
</dbReference>
<reference evidence="3 5" key="2">
    <citation type="submission" date="2018-08" db="EMBL/GenBank/DDBJ databases">
        <title>Brachybacterium saurashtrense DSM 23186.</title>
        <authorList>
            <person name="Li Y."/>
        </authorList>
    </citation>
    <scope>NUCLEOTIDE SEQUENCE [LARGE SCALE GENOMIC DNA]</scope>
    <source>
        <strain evidence="3 5">DSM 23186</strain>
    </source>
</reference>
<dbReference type="EMBL" id="CP031356">
    <property type="protein sequence ID" value="AXK46323.1"/>
    <property type="molecule type" value="Genomic_DNA"/>
</dbReference>
<name>A0A345YQX1_9MICO</name>
<evidence type="ECO:0000313" key="2">
    <source>
        <dbReference type="EMBL" id="AXK46323.1"/>
    </source>
</evidence>
<dbReference type="AlphaFoldDB" id="A0A345YQX1"/>
<reference evidence="2 4" key="1">
    <citation type="submission" date="2018-07" db="EMBL/GenBank/DDBJ databases">
        <title>Brachybacterium saurashtrense DSM 23186 genome sequence.</title>
        <authorList>
            <person name="Guo L."/>
        </authorList>
    </citation>
    <scope>NUCLEOTIDE SEQUENCE [LARGE SCALE GENOMIC DNA]</scope>
    <source>
        <strain evidence="2 4">DSM 23186</strain>
    </source>
</reference>
<evidence type="ECO:0000313" key="4">
    <source>
        <dbReference type="Proteomes" id="UP000254236"/>
    </source>
</evidence>
<dbReference type="KEGG" id="bsau:DWV08_12345"/>
<feature type="compositionally biased region" description="Low complexity" evidence="1">
    <location>
        <begin position="42"/>
        <end position="56"/>
    </location>
</feature>
<feature type="region of interest" description="Disordered" evidence="1">
    <location>
        <begin position="35"/>
        <end position="62"/>
    </location>
</feature>
<sequence length="62" mass="6574">MRLHGWGGGLRRGLTDDALKIVAEKNTDVTVNPEYSERTGCTTATPQAPAAPLPVTVSPTVR</sequence>
<evidence type="ECO:0000256" key="1">
    <source>
        <dbReference type="SAM" id="MobiDB-lite"/>
    </source>
</evidence>
<evidence type="ECO:0000313" key="5">
    <source>
        <dbReference type="Proteomes" id="UP000282185"/>
    </source>
</evidence>